<evidence type="ECO:0000313" key="2">
    <source>
        <dbReference type="Proteomes" id="UP000179242"/>
    </source>
</evidence>
<accession>A0A1F4U4R5</accession>
<gene>
    <name evidence="1" type="ORF">A2438_04675</name>
</gene>
<organism evidence="1 2">
    <name type="scientific">candidate division WOR-1 bacterium RIFOXYC2_FULL_46_14</name>
    <dbReference type="NCBI Taxonomy" id="1802587"/>
    <lineage>
        <taxon>Bacteria</taxon>
        <taxon>Bacillati</taxon>
        <taxon>Saganbacteria</taxon>
    </lineage>
</organism>
<evidence type="ECO:0000313" key="1">
    <source>
        <dbReference type="EMBL" id="OGC39800.1"/>
    </source>
</evidence>
<reference evidence="1 2" key="1">
    <citation type="journal article" date="2016" name="Nat. Commun.">
        <title>Thousands of microbial genomes shed light on interconnected biogeochemical processes in an aquifer system.</title>
        <authorList>
            <person name="Anantharaman K."/>
            <person name="Brown C.T."/>
            <person name="Hug L.A."/>
            <person name="Sharon I."/>
            <person name="Castelle C.J."/>
            <person name="Probst A.J."/>
            <person name="Thomas B.C."/>
            <person name="Singh A."/>
            <person name="Wilkins M.J."/>
            <person name="Karaoz U."/>
            <person name="Brodie E.L."/>
            <person name="Williams K.H."/>
            <person name="Hubbard S.S."/>
            <person name="Banfield J.F."/>
        </authorList>
    </citation>
    <scope>NUCLEOTIDE SEQUENCE [LARGE SCALE GENOMIC DNA]</scope>
</reference>
<sequence>MSAVGNIGRIKLMVAVMPGNIGKPAAESIVRSASSLALDEKNIKKIKRENAHLVIFSPPVLADRMARMAEGSDFVSIGTYNILPTNTLFGQMDPLDTVISSGCRYFLVGDCALEKADSRSVLNATERIISAGLSVIYMWSNLFRGNQNRDLPRDWHRQVILVCDQGSRLDWINPLNQEDHPDTPFVYYDAPDMVRNNRAMQINCSNIRQLMLHDRLSGVMFKLPEEDATTFLESMIRTGYELGQ</sequence>
<comment type="caution">
    <text evidence="1">The sequence shown here is derived from an EMBL/GenBank/DDBJ whole genome shotgun (WGS) entry which is preliminary data.</text>
</comment>
<name>A0A1F4U4R5_UNCSA</name>
<dbReference type="EMBL" id="MEUJ01000005">
    <property type="protein sequence ID" value="OGC39800.1"/>
    <property type="molecule type" value="Genomic_DNA"/>
</dbReference>
<dbReference type="Proteomes" id="UP000179242">
    <property type="component" value="Unassembled WGS sequence"/>
</dbReference>
<protein>
    <submittedName>
        <fullName evidence="1">Uncharacterized protein</fullName>
    </submittedName>
</protein>
<dbReference type="AlphaFoldDB" id="A0A1F4U4R5"/>
<proteinExistence type="predicted"/>